<organism evidence="1">
    <name type="scientific">bioreactor metagenome</name>
    <dbReference type="NCBI Taxonomy" id="1076179"/>
    <lineage>
        <taxon>unclassified sequences</taxon>
        <taxon>metagenomes</taxon>
        <taxon>ecological metagenomes</taxon>
    </lineage>
</organism>
<accession>A0A645C269</accession>
<proteinExistence type="predicted"/>
<protein>
    <submittedName>
        <fullName evidence="1">Uncharacterized protein</fullName>
    </submittedName>
</protein>
<dbReference type="AlphaFoldDB" id="A0A645C269"/>
<reference evidence="1" key="1">
    <citation type="submission" date="2019-08" db="EMBL/GenBank/DDBJ databases">
        <authorList>
            <person name="Kucharzyk K."/>
            <person name="Murdoch R.W."/>
            <person name="Higgins S."/>
            <person name="Loffler F."/>
        </authorList>
    </citation>
    <scope>NUCLEOTIDE SEQUENCE</scope>
</reference>
<gene>
    <name evidence="1" type="ORF">SDC9_118603</name>
</gene>
<evidence type="ECO:0000313" key="1">
    <source>
        <dbReference type="EMBL" id="MPM71635.1"/>
    </source>
</evidence>
<name>A0A645C269_9ZZZZ</name>
<sequence>MYVIRKDTEGLGFDVVYGICARAVDIGAPIHELCLVVVGAAVIDLRALPGDDSPLLRQPRFVAQQEGMPFCALQKRFLARKDDFDRMSGQPCEVSRARRGEADAFLFSAERTAERLLDHLHAVHRGLQDIRDITAGEERVLRGGEHGHAALVWVVVGKHCLRLDIGMLGILRFIFALNNEIRAGKR</sequence>
<comment type="caution">
    <text evidence="1">The sequence shown here is derived from an EMBL/GenBank/DDBJ whole genome shotgun (WGS) entry which is preliminary data.</text>
</comment>
<dbReference type="EMBL" id="VSSQ01024239">
    <property type="protein sequence ID" value="MPM71635.1"/>
    <property type="molecule type" value="Genomic_DNA"/>
</dbReference>